<dbReference type="Pfam" id="PF09126">
    <property type="entry name" value="NaeI"/>
    <property type="match status" value="1"/>
</dbReference>
<dbReference type="AlphaFoldDB" id="A0A502C421"/>
<sequence length="145" mass="15844">MSKVALRNRRVSSGMHRHQHLNIIGPRFVMTRAHRIASVAAQPTGNELVMALFREVLDRPIPRDVIEATARQKDFMRRIRADGGRGARDLLANEGILLLSGKYDAALIAALEIPPVPGGDFISHRVTTNAERAIAAVHGVVLASD</sequence>
<protein>
    <recommendedName>
        <fullName evidence="1">Type II restriction enzyme NaeI domain-containing protein</fullName>
    </recommendedName>
</protein>
<keyword evidence="3" id="KW-1185">Reference proteome</keyword>
<dbReference type="InterPro" id="IPR036388">
    <property type="entry name" value="WH-like_DNA-bd_sf"/>
</dbReference>
<organism evidence="2 3">
    <name type="scientific">Sphingomonas oligophenolica</name>
    <dbReference type="NCBI Taxonomy" id="301154"/>
    <lineage>
        <taxon>Bacteria</taxon>
        <taxon>Pseudomonadati</taxon>
        <taxon>Pseudomonadota</taxon>
        <taxon>Alphaproteobacteria</taxon>
        <taxon>Sphingomonadales</taxon>
        <taxon>Sphingomonadaceae</taxon>
        <taxon>Sphingomonas</taxon>
    </lineage>
</organism>
<dbReference type="Gene3D" id="1.10.10.10">
    <property type="entry name" value="Winged helix-like DNA-binding domain superfamily/Winged helix DNA-binding domain"/>
    <property type="match status" value="1"/>
</dbReference>
<dbReference type="InterPro" id="IPR011335">
    <property type="entry name" value="Restrct_endonuc-II-like"/>
</dbReference>
<comment type="caution">
    <text evidence="2">The sequence shown here is derived from an EMBL/GenBank/DDBJ whole genome shotgun (WGS) entry which is preliminary data.</text>
</comment>
<proteinExistence type="predicted"/>
<name>A0A502C421_9SPHN</name>
<reference evidence="2 3" key="1">
    <citation type="journal article" date="2019" name="Environ. Microbiol.">
        <title>Species interactions and distinct microbial communities in high Arctic permafrost affected cryosols are associated with the CH4 and CO2 gas fluxes.</title>
        <authorList>
            <person name="Altshuler I."/>
            <person name="Hamel J."/>
            <person name="Turney S."/>
            <person name="Magnuson E."/>
            <person name="Levesque R."/>
            <person name="Greer C."/>
            <person name="Whyte L.G."/>
        </authorList>
    </citation>
    <scope>NUCLEOTIDE SEQUENCE [LARGE SCALE GENOMIC DNA]</scope>
    <source>
        <strain evidence="2 3">S5.1</strain>
    </source>
</reference>
<evidence type="ECO:0000313" key="2">
    <source>
        <dbReference type="EMBL" id="TPG07502.1"/>
    </source>
</evidence>
<accession>A0A502C421</accession>
<dbReference type="RefSeq" id="WP_140872696.1">
    <property type="nucleotide sequence ID" value="NZ_RCZK01000018.1"/>
</dbReference>
<gene>
    <name evidence="2" type="ORF">EAH84_14410</name>
</gene>
<dbReference type="SUPFAM" id="SSF52980">
    <property type="entry name" value="Restriction endonuclease-like"/>
    <property type="match status" value="1"/>
</dbReference>
<dbReference type="EMBL" id="RCZK01000018">
    <property type="protein sequence ID" value="TPG07502.1"/>
    <property type="molecule type" value="Genomic_DNA"/>
</dbReference>
<dbReference type="GO" id="GO:0009036">
    <property type="term" value="F:type II site-specific deoxyribonuclease activity"/>
    <property type="evidence" value="ECO:0007669"/>
    <property type="project" value="InterPro"/>
</dbReference>
<evidence type="ECO:0000259" key="1">
    <source>
        <dbReference type="Pfam" id="PF09126"/>
    </source>
</evidence>
<feature type="domain" description="Type II restriction enzyme NaeI" evidence="1">
    <location>
        <begin position="36"/>
        <end position="131"/>
    </location>
</feature>
<dbReference type="GO" id="GO:0009307">
    <property type="term" value="P:DNA restriction-modification system"/>
    <property type="evidence" value="ECO:0007669"/>
    <property type="project" value="InterPro"/>
</dbReference>
<dbReference type="OrthoDB" id="9179812at2"/>
<evidence type="ECO:0000313" key="3">
    <source>
        <dbReference type="Proteomes" id="UP000318413"/>
    </source>
</evidence>
<dbReference type="InterPro" id="IPR015210">
    <property type="entry name" value="NaeI"/>
</dbReference>
<dbReference type="Proteomes" id="UP000318413">
    <property type="component" value="Unassembled WGS sequence"/>
</dbReference>